<evidence type="ECO:0000256" key="1">
    <source>
        <dbReference type="SAM" id="Phobius"/>
    </source>
</evidence>
<dbReference type="RefSeq" id="WP_377515265.1">
    <property type="nucleotide sequence ID" value="NZ_JBHSQS010000023.1"/>
</dbReference>
<evidence type="ECO:0000313" key="2">
    <source>
        <dbReference type="EMBL" id="MFC5926960.1"/>
    </source>
</evidence>
<accession>A0ABW1HBA0</accession>
<keyword evidence="1" id="KW-0472">Membrane</keyword>
<gene>
    <name evidence="2" type="ORF">ACFQGL_26845</name>
</gene>
<reference evidence="3" key="1">
    <citation type="journal article" date="2019" name="Int. J. Syst. Evol. Microbiol.">
        <title>The Global Catalogue of Microorganisms (GCM) 10K type strain sequencing project: providing services to taxonomists for standard genome sequencing and annotation.</title>
        <authorList>
            <consortium name="The Broad Institute Genomics Platform"/>
            <consortium name="The Broad Institute Genome Sequencing Center for Infectious Disease"/>
            <person name="Wu L."/>
            <person name="Ma J."/>
        </authorList>
    </citation>
    <scope>NUCLEOTIDE SEQUENCE [LARGE SCALE GENOMIC DNA]</scope>
    <source>
        <strain evidence="3">CGMCC 4.7144</strain>
    </source>
</reference>
<proteinExistence type="predicted"/>
<organism evidence="2 3">
    <name type="scientific">Micromonospora vulcania</name>
    <dbReference type="NCBI Taxonomy" id="1441873"/>
    <lineage>
        <taxon>Bacteria</taxon>
        <taxon>Bacillati</taxon>
        <taxon>Actinomycetota</taxon>
        <taxon>Actinomycetes</taxon>
        <taxon>Micromonosporales</taxon>
        <taxon>Micromonosporaceae</taxon>
        <taxon>Micromonospora</taxon>
    </lineage>
</organism>
<keyword evidence="1" id="KW-0812">Transmembrane</keyword>
<protein>
    <submittedName>
        <fullName evidence="2">Uncharacterized protein</fullName>
    </submittedName>
</protein>
<dbReference type="EMBL" id="JBHSQS010000023">
    <property type="protein sequence ID" value="MFC5926960.1"/>
    <property type="molecule type" value="Genomic_DNA"/>
</dbReference>
<comment type="caution">
    <text evidence="2">The sequence shown here is derived from an EMBL/GenBank/DDBJ whole genome shotgun (WGS) entry which is preliminary data.</text>
</comment>
<keyword evidence="1" id="KW-1133">Transmembrane helix</keyword>
<keyword evidence="3" id="KW-1185">Reference proteome</keyword>
<dbReference type="Proteomes" id="UP001596226">
    <property type="component" value="Unassembled WGS sequence"/>
</dbReference>
<name>A0ABW1HBA0_9ACTN</name>
<evidence type="ECO:0000313" key="3">
    <source>
        <dbReference type="Proteomes" id="UP001596226"/>
    </source>
</evidence>
<feature type="transmembrane region" description="Helical" evidence="1">
    <location>
        <begin position="79"/>
        <end position="103"/>
    </location>
</feature>
<sequence>MMLLLLPVVLPVGLVVAWAVLLRLRGVPGWLFFASGAGLALLSLAVGDILGDAEDQNTPPGCQTGAEGGLECGFGIGRAAGVLGAVTATACLVFLAVLSLLLWHRNRTSARDRDALTD</sequence>